<evidence type="ECO:0000256" key="5">
    <source>
        <dbReference type="ARBA" id="ARBA00022968"/>
    </source>
</evidence>
<keyword evidence="8" id="KW-0472">Membrane</keyword>
<evidence type="ECO:0000256" key="2">
    <source>
        <dbReference type="ARBA" id="ARBA00009239"/>
    </source>
</evidence>
<dbReference type="GeneID" id="106811291"/>
<evidence type="ECO:0000313" key="11">
    <source>
        <dbReference type="RefSeq" id="XP_014670346.1"/>
    </source>
</evidence>
<dbReference type="RefSeq" id="XP_014670346.1">
    <property type="nucleotide sequence ID" value="XM_014814860.1"/>
</dbReference>
<organism evidence="10 11">
    <name type="scientific">Priapulus caudatus</name>
    <name type="common">Priapulid worm</name>
    <dbReference type="NCBI Taxonomy" id="37621"/>
    <lineage>
        <taxon>Eukaryota</taxon>
        <taxon>Metazoa</taxon>
        <taxon>Ecdysozoa</taxon>
        <taxon>Scalidophora</taxon>
        <taxon>Priapulida</taxon>
        <taxon>Priapulimorpha</taxon>
        <taxon>Priapulimorphida</taxon>
        <taxon>Priapulidae</taxon>
        <taxon>Priapulus</taxon>
    </lineage>
</organism>
<dbReference type="PANTHER" id="PTHR12369:SF13">
    <property type="entry name" value="HEXOSYLTRANSFERASE"/>
    <property type="match status" value="1"/>
</dbReference>
<dbReference type="Pfam" id="PF05679">
    <property type="entry name" value="CHGN"/>
    <property type="match status" value="1"/>
</dbReference>
<evidence type="ECO:0000256" key="4">
    <source>
        <dbReference type="ARBA" id="ARBA00022692"/>
    </source>
</evidence>
<dbReference type="EC" id="2.4.1.-" evidence="9"/>
<name>A0ABM1EDS5_PRICU</name>
<evidence type="ECO:0000256" key="7">
    <source>
        <dbReference type="ARBA" id="ARBA00023034"/>
    </source>
</evidence>
<evidence type="ECO:0000256" key="8">
    <source>
        <dbReference type="ARBA" id="ARBA00023136"/>
    </source>
</evidence>
<dbReference type="InterPro" id="IPR051227">
    <property type="entry name" value="CS_glycosyltransferase"/>
</dbReference>
<evidence type="ECO:0000256" key="9">
    <source>
        <dbReference type="RuleBase" id="RU364016"/>
    </source>
</evidence>
<keyword evidence="6" id="KW-1133">Transmembrane helix</keyword>
<keyword evidence="5 9" id="KW-0735">Signal-anchor</keyword>
<dbReference type="PANTHER" id="PTHR12369">
    <property type="entry name" value="CHONDROITIN SYNTHASE"/>
    <property type="match status" value="1"/>
</dbReference>
<keyword evidence="7 9" id="KW-0333">Golgi apparatus</keyword>
<evidence type="ECO:0000313" key="10">
    <source>
        <dbReference type="Proteomes" id="UP000695022"/>
    </source>
</evidence>
<sequence>MSYRENGTKEKQIRMIAELQKQIMNVSRLAPGGQAGFPWPVGVREPSSPKTRFDVIRYDYFTETHVYLGTDHSNIAELRGADKEDVDDIIRVAKEKLLQKYGKKYVFGRLVNGYRRFDATRGMEYLLDVALRERDGDYELHRRVRLVRPLSHVEIVPMPYVTENTRVAVVLAARRSDRPRLAAFLRHYERTALAAGDNSVLMAVFVYEHAGDATAGDDDAFAEVKALVAAMERKYKDGAKIAWMNVRAREPSEFHLLDVVSKKFQPEALLLRTTADIELNPELLNRCRMNAILRWQVFFPMGFYEYKPSVVYGTDVAPPETLDINRVHGHFDRDAYEHACFYNGDYAETRKIIADAIPIVTDVKKVPDGVARAAAATPTPDLYELFLRSRLHVFRAVEPALRSRYRAVVCDAHAQEEAAYRRCLARRGEALGSRSQLAKLILDAQADEKGQEDQV</sequence>
<comment type="subcellular location">
    <subcellularLocation>
        <location evidence="1 9">Golgi apparatus</location>
        <location evidence="1 9">Golgi stack membrane</location>
        <topology evidence="1 9">Single-pass type II membrane protein</topology>
    </subcellularLocation>
</comment>
<reference evidence="11" key="1">
    <citation type="submission" date="2025-08" db="UniProtKB">
        <authorList>
            <consortium name="RefSeq"/>
        </authorList>
    </citation>
    <scope>IDENTIFICATION</scope>
</reference>
<comment type="similarity">
    <text evidence="2 9">Belongs to the chondroitin N-acetylgalactosaminyltransferase family.</text>
</comment>
<keyword evidence="10" id="KW-1185">Reference proteome</keyword>
<protein>
    <recommendedName>
        <fullName evidence="9">Hexosyltransferase</fullName>
        <ecNumber evidence="9">2.4.1.-</ecNumber>
    </recommendedName>
</protein>
<evidence type="ECO:0000256" key="1">
    <source>
        <dbReference type="ARBA" id="ARBA00004447"/>
    </source>
</evidence>
<keyword evidence="3 9" id="KW-0808">Transferase</keyword>
<dbReference type="Proteomes" id="UP000695022">
    <property type="component" value="Unplaced"/>
</dbReference>
<evidence type="ECO:0000256" key="6">
    <source>
        <dbReference type="ARBA" id="ARBA00022989"/>
    </source>
</evidence>
<accession>A0ABM1EDS5</accession>
<gene>
    <name evidence="11" type="primary">LOC106811291</name>
</gene>
<evidence type="ECO:0000256" key="3">
    <source>
        <dbReference type="ARBA" id="ARBA00022679"/>
    </source>
</evidence>
<dbReference type="InterPro" id="IPR008428">
    <property type="entry name" value="Chond_GalNAc"/>
</dbReference>
<proteinExistence type="inferred from homology"/>
<keyword evidence="4" id="KW-0812">Transmembrane</keyword>